<dbReference type="GO" id="GO:0005576">
    <property type="term" value="C:extracellular region"/>
    <property type="evidence" value="ECO:0007669"/>
    <property type="project" value="TreeGrafter"/>
</dbReference>
<dbReference type="HOGENOM" id="CLU_019602_0_1_3"/>
<organism evidence="5 6">
    <name type="scientific">Rippkaea orientalis (strain PCC 8801 / RF-1)</name>
    <name type="common">Cyanothece sp. (strain PCC 8801)</name>
    <dbReference type="NCBI Taxonomy" id="41431"/>
    <lineage>
        <taxon>Bacteria</taxon>
        <taxon>Bacillati</taxon>
        <taxon>Cyanobacteriota</taxon>
        <taxon>Cyanophyceae</taxon>
        <taxon>Oscillatoriophycideae</taxon>
        <taxon>Chroococcales</taxon>
        <taxon>Aphanothecaceae</taxon>
        <taxon>Rippkaea</taxon>
        <taxon>Rippkaea orientalis</taxon>
    </lineage>
</organism>
<dbReference type="eggNOG" id="COG0834">
    <property type="taxonomic scope" value="Bacteria"/>
</dbReference>
<accession>B7K4Q7</accession>
<dbReference type="NCBIfam" id="TIGR04262">
    <property type="entry name" value="orph_peri_GRRM"/>
    <property type="match status" value="1"/>
</dbReference>
<dbReference type="Proteomes" id="UP000008204">
    <property type="component" value="Chromosome"/>
</dbReference>
<keyword evidence="2" id="KW-0813">Transport</keyword>
<feature type="domain" description="Solute-binding protein family 3/N-terminal" evidence="4">
    <location>
        <begin position="36"/>
        <end position="268"/>
    </location>
</feature>
<evidence type="ECO:0000256" key="1">
    <source>
        <dbReference type="ARBA" id="ARBA00010333"/>
    </source>
</evidence>
<dbReference type="KEGG" id="cyp:PCC8801_1465"/>
<protein>
    <submittedName>
        <fullName evidence="5">Extracellular solute-binding protein family 3</fullName>
    </submittedName>
</protein>
<dbReference type="InterPro" id="IPR026358">
    <property type="entry name" value="Orph_peri_GRRM"/>
</dbReference>
<dbReference type="InterPro" id="IPR051455">
    <property type="entry name" value="Bact_solute-bind_prot3"/>
</dbReference>
<dbReference type="SUPFAM" id="SSF53850">
    <property type="entry name" value="Periplasmic binding protein-like II"/>
    <property type="match status" value="1"/>
</dbReference>
<reference evidence="6" key="1">
    <citation type="journal article" date="2011" name="MBio">
        <title>Novel metabolic attributes of the genus Cyanothece, comprising a group of unicellular nitrogen-fixing Cyanobacteria.</title>
        <authorList>
            <person name="Bandyopadhyay A."/>
            <person name="Elvitigala T."/>
            <person name="Welsh E."/>
            <person name="Stockel J."/>
            <person name="Liberton M."/>
            <person name="Min H."/>
            <person name="Sherman L.A."/>
            <person name="Pakrasi H.B."/>
        </authorList>
    </citation>
    <scope>NUCLEOTIDE SEQUENCE [LARGE SCALE GENOMIC DNA]</scope>
    <source>
        <strain evidence="6">PCC 8801</strain>
    </source>
</reference>
<evidence type="ECO:0000256" key="2">
    <source>
        <dbReference type="ARBA" id="ARBA00022448"/>
    </source>
</evidence>
<evidence type="ECO:0000259" key="4">
    <source>
        <dbReference type="SMART" id="SM00062"/>
    </source>
</evidence>
<dbReference type="OrthoDB" id="9777941at2"/>
<dbReference type="RefSeq" id="WP_012594795.1">
    <property type="nucleotide sequence ID" value="NC_011726.1"/>
</dbReference>
<dbReference type="EMBL" id="CP001287">
    <property type="protein sequence ID" value="ACK65522.1"/>
    <property type="molecule type" value="Genomic_DNA"/>
</dbReference>
<dbReference type="CDD" id="cd13688">
    <property type="entry name" value="PBP2_GltI_DEBP"/>
    <property type="match status" value="1"/>
</dbReference>
<dbReference type="GO" id="GO:0030288">
    <property type="term" value="C:outer membrane-bounded periplasmic space"/>
    <property type="evidence" value="ECO:0007669"/>
    <property type="project" value="TreeGrafter"/>
</dbReference>
<dbReference type="GO" id="GO:0006865">
    <property type="term" value="P:amino acid transport"/>
    <property type="evidence" value="ECO:0007669"/>
    <property type="project" value="TreeGrafter"/>
</dbReference>
<keyword evidence="3" id="KW-0732">Signal</keyword>
<keyword evidence="6" id="KW-1185">Reference proteome</keyword>
<comment type="similarity">
    <text evidence="1">Belongs to the bacterial solute-binding protein 3 family.</text>
</comment>
<dbReference type="PANTHER" id="PTHR30085:SF6">
    <property type="entry name" value="ABC TRANSPORTER GLUTAMINE-BINDING PROTEIN GLNH"/>
    <property type="match status" value="1"/>
</dbReference>
<dbReference type="Pfam" id="PF00497">
    <property type="entry name" value="SBP_bac_3"/>
    <property type="match status" value="1"/>
</dbReference>
<dbReference type="PANTHER" id="PTHR30085">
    <property type="entry name" value="AMINO ACID ABC TRANSPORTER PERMEASE"/>
    <property type="match status" value="1"/>
</dbReference>
<sequence>MLKKLSLACLTLLLVLGEAKTSLSETVIEKVARTGVLTAGSRLNLIPYSYFNDKEELDGYSLAVLNLIREDLEKQLGKPIKLEIIEAQDISERIPKLMSGDIDISCDTVFTWERDKFVDFSLSYGVSGVRLLVPKNSTLGTPESLEGKRVAIIPHTVIGDTIKLVQPKATLIPVNNFTEGIEALKAGKVDAIAGDSIILDGERQRLKSDNYQLVPEDPYARYGIACMVPEGNSTFLNLVNYSIAKLMQGYLIGDPKYQEIINRWIGPEGVVTIVKPEAIKDFFEYTIITREQVPLSPETNQK</sequence>
<dbReference type="STRING" id="41431.PCC8801_1465"/>
<name>B7K4Q7_RIPO1</name>
<dbReference type="Gene3D" id="3.40.190.10">
    <property type="entry name" value="Periplasmic binding protein-like II"/>
    <property type="match status" value="2"/>
</dbReference>
<dbReference type="AlphaFoldDB" id="B7K4Q7"/>
<evidence type="ECO:0000313" key="6">
    <source>
        <dbReference type="Proteomes" id="UP000008204"/>
    </source>
</evidence>
<evidence type="ECO:0000313" key="5">
    <source>
        <dbReference type="EMBL" id="ACK65522.1"/>
    </source>
</evidence>
<dbReference type="InterPro" id="IPR001638">
    <property type="entry name" value="Solute-binding_3/MltF_N"/>
</dbReference>
<proteinExistence type="inferred from homology"/>
<evidence type="ECO:0000256" key="3">
    <source>
        <dbReference type="ARBA" id="ARBA00022729"/>
    </source>
</evidence>
<dbReference type="SMART" id="SM00062">
    <property type="entry name" value="PBPb"/>
    <property type="match status" value="1"/>
</dbReference>
<gene>
    <name evidence="5" type="ordered locus">PCC8801_1465</name>
</gene>